<feature type="transmembrane region" description="Helical" evidence="7">
    <location>
        <begin position="136"/>
        <end position="156"/>
    </location>
</feature>
<feature type="transmembrane region" description="Helical" evidence="7">
    <location>
        <begin position="100"/>
        <end position="124"/>
    </location>
</feature>
<evidence type="ECO:0000256" key="6">
    <source>
        <dbReference type="SAM" id="MobiDB-lite"/>
    </source>
</evidence>
<organism evidence="8 9">
    <name type="scientific">Nezara viridula</name>
    <name type="common">Southern green stink bug</name>
    <name type="synonym">Cimex viridulus</name>
    <dbReference type="NCBI Taxonomy" id="85310"/>
    <lineage>
        <taxon>Eukaryota</taxon>
        <taxon>Metazoa</taxon>
        <taxon>Ecdysozoa</taxon>
        <taxon>Arthropoda</taxon>
        <taxon>Hexapoda</taxon>
        <taxon>Insecta</taxon>
        <taxon>Pterygota</taxon>
        <taxon>Neoptera</taxon>
        <taxon>Paraneoptera</taxon>
        <taxon>Hemiptera</taxon>
        <taxon>Heteroptera</taxon>
        <taxon>Panheteroptera</taxon>
        <taxon>Pentatomomorpha</taxon>
        <taxon>Pentatomoidea</taxon>
        <taxon>Pentatomidae</taxon>
        <taxon>Pentatominae</taxon>
        <taxon>Nezara</taxon>
    </lineage>
</organism>
<dbReference type="InterPro" id="IPR019397">
    <property type="entry name" value="Uncharacterised_TMEM39"/>
</dbReference>
<evidence type="ECO:0000256" key="1">
    <source>
        <dbReference type="ARBA" id="ARBA00004141"/>
    </source>
</evidence>
<feature type="transmembrane region" description="Helical" evidence="7">
    <location>
        <begin position="366"/>
        <end position="387"/>
    </location>
</feature>
<protein>
    <recommendedName>
        <fullName evidence="10">Transmembrane protein 39A</fullName>
    </recommendedName>
</protein>
<comment type="similarity">
    <text evidence="2">Belongs to the TMEM39 family.</text>
</comment>
<evidence type="ECO:0000256" key="3">
    <source>
        <dbReference type="ARBA" id="ARBA00022692"/>
    </source>
</evidence>
<dbReference type="GO" id="GO:0016020">
    <property type="term" value="C:membrane"/>
    <property type="evidence" value="ECO:0007669"/>
    <property type="project" value="UniProtKB-SubCell"/>
</dbReference>
<name>A0A9P0EBX0_NEZVI</name>
<dbReference type="PANTHER" id="PTHR12995">
    <property type="entry name" value="FI21814P1"/>
    <property type="match status" value="1"/>
</dbReference>
<keyword evidence="5 7" id="KW-0472">Membrane</keyword>
<dbReference type="OrthoDB" id="438179at2759"/>
<dbReference type="PANTHER" id="PTHR12995:SF4">
    <property type="entry name" value="FI21814P1"/>
    <property type="match status" value="1"/>
</dbReference>
<evidence type="ECO:0000256" key="4">
    <source>
        <dbReference type="ARBA" id="ARBA00022989"/>
    </source>
</evidence>
<evidence type="ECO:0000256" key="7">
    <source>
        <dbReference type="SAM" id="Phobius"/>
    </source>
</evidence>
<feature type="transmembrane region" description="Helical" evidence="7">
    <location>
        <begin position="54"/>
        <end position="76"/>
    </location>
</feature>
<dbReference type="Pfam" id="PF10271">
    <property type="entry name" value="Tmp39"/>
    <property type="match status" value="1"/>
</dbReference>
<feature type="transmembrane region" description="Helical" evidence="7">
    <location>
        <begin position="237"/>
        <end position="260"/>
    </location>
</feature>
<gene>
    <name evidence="8" type="ORF">NEZAVI_LOCUS2988</name>
</gene>
<dbReference type="EMBL" id="OV725077">
    <property type="protein sequence ID" value="CAH1392104.1"/>
    <property type="molecule type" value="Genomic_DNA"/>
</dbReference>
<feature type="region of interest" description="Disordered" evidence="6">
    <location>
        <begin position="22"/>
        <end position="44"/>
    </location>
</feature>
<accession>A0A9P0EBX0</accession>
<evidence type="ECO:0008006" key="10">
    <source>
        <dbReference type="Google" id="ProtNLM"/>
    </source>
</evidence>
<keyword evidence="9" id="KW-1185">Reference proteome</keyword>
<keyword evidence="3 7" id="KW-0812">Transmembrane</keyword>
<comment type="subcellular location">
    <subcellularLocation>
        <location evidence="1">Membrane</location>
        <topology evidence="1">Multi-pass membrane protein</topology>
    </subcellularLocation>
</comment>
<evidence type="ECO:0000313" key="8">
    <source>
        <dbReference type="EMBL" id="CAH1392104.1"/>
    </source>
</evidence>
<feature type="transmembrane region" description="Helical" evidence="7">
    <location>
        <begin position="162"/>
        <end position="181"/>
    </location>
</feature>
<evidence type="ECO:0000256" key="2">
    <source>
        <dbReference type="ARBA" id="ARBA00010737"/>
    </source>
</evidence>
<keyword evidence="4 7" id="KW-1133">Transmembrane helix</keyword>
<evidence type="ECO:0000256" key="5">
    <source>
        <dbReference type="ARBA" id="ARBA00023136"/>
    </source>
</evidence>
<dbReference type="AlphaFoldDB" id="A0A9P0EBX0"/>
<reference evidence="8" key="1">
    <citation type="submission" date="2022-01" db="EMBL/GenBank/DDBJ databases">
        <authorList>
            <person name="King R."/>
        </authorList>
    </citation>
    <scope>NUCLEOTIDE SEQUENCE</scope>
</reference>
<evidence type="ECO:0000313" key="9">
    <source>
        <dbReference type="Proteomes" id="UP001152798"/>
    </source>
</evidence>
<dbReference type="Proteomes" id="UP001152798">
    <property type="component" value="Chromosome 1"/>
</dbReference>
<feature type="transmembrane region" description="Helical" evidence="7">
    <location>
        <begin position="266"/>
        <end position="287"/>
    </location>
</feature>
<proteinExistence type="inferred from homology"/>
<sequence length="437" mass="50591">MAGGRRNINRSGSSKQHAFFNADDSKNKCTPPENITKVSPKHMPMPALPHDSNIMFEIIMFVYTGTAVFLQFLHLYRSVWWLPNSNANHAMNLYLVDPHLVGFIVTILVRRLIYGILTYLILHWAPAPLWTLLEQLIRLFLLGVVMTCLVWCAFHVMRTHPLVNIFYLCYPISVYFILFGLSISPFFDVTSIPSTVQEDYKNRLIGKPLHSCSSSPNAIREEVENLRCDFNNRMRQILFSSMLNGYYAGFIPCCFAQNFLYYDVYWATQHLTFIWIGCFTMYLVHCYPVKYCDTLHRAALHLGKWVKVEGRACHLPSHVWSDSILWQQGALVKYSKEFYKAEGISNAAEPGNSYHTRFYSIFHNPAFFLCSLVGLQLSFVVLQLVILMRTTEWYKIISISLLLFANHYPLFKLARDYLICWKVYKAEAMIQDKANGG</sequence>